<dbReference type="AlphaFoldDB" id="A0A3B1B506"/>
<name>A0A3B1B506_9ZZZZ</name>
<sequence>MTKGIIKVGLFVGALLGMNAVIAEPIKYADESAKYLKYAMELDKGCKWIAKVKEWDNPEKIKHGYPFKLHVGPYLVSVPDGIKDIILMSHNVLAISYNDKSVIYLSAHVIPESYGLVKISDTRTNKISPAEVVDVIFMKTHCDKNDVPEYDYDKFIWHLALFQKSLHFRDEGNEVFKTRSGKLTYYVSEGGKNSPNSGNAYVTNIEQKNDVLVIDASHMSFDKFKQIVFSVREYSHPKED</sequence>
<gene>
    <name evidence="1" type="ORF">MNBD_GAMMA21-2610</name>
</gene>
<accession>A0A3B1B506</accession>
<proteinExistence type="predicted"/>
<organism evidence="1">
    <name type="scientific">hydrothermal vent metagenome</name>
    <dbReference type="NCBI Taxonomy" id="652676"/>
    <lineage>
        <taxon>unclassified sequences</taxon>
        <taxon>metagenomes</taxon>
        <taxon>ecological metagenomes</taxon>
    </lineage>
</organism>
<reference evidence="1" key="1">
    <citation type="submission" date="2018-06" db="EMBL/GenBank/DDBJ databases">
        <authorList>
            <person name="Zhirakovskaya E."/>
        </authorList>
    </citation>
    <scope>NUCLEOTIDE SEQUENCE</scope>
</reference>
<evidence type="ECO:0000313" key="1">
    <source>
        <dbReference type="EMBL" id="VAX01355.1"/>
    </source>
</evidence>
<dbReference type="EMBL" id="UOFR01000084">
    <property type="protein sequence ID" value="VAX01355.1"/>
    <property type="molecule type" value="Genomic_DNA"/>
</dbReference>
<protein>
    <submittedName>
        <fullName evidence="1">Uncharacterized protein</fullName>
    </submittedName>
</protein>